<dbReference type="OrthoDB" id="1190773at2759"/>
<evidence type="ECO:0000313" key="1">
    <source>
        <dbReference type="EMBL" id="KAE8038668.1"/>
    </source>
</evidence>
<proteinExistence type="predicted"/>
<keyword evidence="2" id="KW-1185">Reference proteome</keyword>
<accession>A0A660KTF7</accession>
<protein>
    <submittedName>
        <fullName evidence="1">Uncharacterized protein</fullName>
    </submittedName>
</protein>
<dbReference type="EMBL" id="CM017324">
    <property type="protein sequence ID" value="KAE8038668.1"/>
    <property type="molecule type" value="Genomic_DNA"/>
</dbReference>
<evidence type="ECO:0000313" key="2">
    <source>
        <dbReference type="Proteomes" id="UP000327013"/>
    </source>
</evidence>
<dbReference type="AlphaFoldDB" id="A0A660KTF7"/>
<name>A0A660KTF7_9ROSI</name>
<gene>
    <name evidence="1" type="ORF">FH972_011149</name>
</gene>
<organism evidence="1 2">
    <name type="scientific">Carpinus fangiana</name>
    <dbReference type="NCBI Taxonomy" id="176857"/>
    <lineage>
        <taxon>Eukaryota</taxon>
        <taxon>Viridiplantae</taxon>
        <taxon>Streptophyta</taxon>
        <taxon>Embryophyta</taxon>
        <taxon>Tracheophyta</taxon>
        <taxon>Spermatophyta</taxon>
        <taxon>Magnoliopsida</taxon>
        <taxon>eudicotyledons</taxon>
        <taxon>Gunneridae</taxon>
        <taxon>Pentapetalae</taxon>
        <taxon>rosids</taxon>
        <taxon>fabids</taxon>
        <taxon>Fagales</taxon>
        <taxon>Betulaceae</taxon>
        <taxon>Carpinus</taxon>
    </lineage>
</organism>
<sequence>MHARRLIAMRINLYIDSASSTILSKEPNCVEIDCHGEDSRAVVVGDIHDLLYVPPRISYMSSMGTIHVDKGTWGLEKPSWAVLLPDDVDGTKLVQVPQAPEVEGLPLPPNLEEPHKSAYEYFFKLTAALKHMLQTRETKGQKRRRHD</sequence>
<dbReference type="Proteomes" id="UP000327013">
    <property type="component" value="Chromosome 4"/>
</dbReference>
<reference evidence="1 2" key="1">
    <citation type="submission" date="2019-06" db="EMBL/GenBank/DDBJ databases">
        <title>A chromosomal-level reference genome of Carpinus fangiana (Coryloideae, Betulaceae).</title>
        <authorList>
            <person name="Yang X."/>
            <person name="Wang Z."/>
            <person name="Zhang L."/>
            <person name="Hao G."/>
            <person name="Liu J."/>
            <person name="Yang Y."/>
        </authorList>
    </citation>
    <scope>NUCLEOTIDE SEQUENCE [LARGE SCALE GENOMIC DNA]</scope>
    <source>
        <strain evidence="1">Cfa_2016G</strain>
        <tissue evidence="1">Leaf</tissue>
    </source>
</reference>